<name>A0A840CWP5_9BACT</name>
<gene>
    <name evidence="4" type="ORF">GGR21_002795</name>
</gene>
<dbReference type="NCBIfam" id="TIGR04056">
    <property type="entry name" value="OMP_RagA_SusC"/>
    <property type="match status" value="1"/>
</dbReference>
<proteinExistence type="inferred from homology"/>
<comment type="subcellular location">
    <subcellularLocation>
        <location evidence="1">Cell outer membrane</location>
        <topology evidence="1">Multi-pass membrane protein</topology>
    </subcellularLocation>
</comment>
<dbReference type="InterPro" id="IPR023997">
    <property type="entry name" value="TonB-dep_OMP_SusC/RagA_CS"/>
</dbReference>
<keyword evidence="1" id="KW-0812">Transmembrane</keyword>
<organism evidence="4 5">
    <name type="scientific">Dysgonomonas hofstadii</name>
    <dbReference type="NCBI Taxonomy" id="637886"/>
    <lineage>
        <taxon>Bacteria</taxon>
        <taxon>Pseudomonadati</taxon>
        <taxon>Bacteroidota</taxon>
        <taxon>Bacteroidia</taxon>
        <taxon>Bacteroidales</taxon>
        <taxon>Dysgonomonadaceae</taxon>
        <taxon>Dysgonomonas</taxon>
    </lineage>
</organism>
<comment type="similarity">
    <text evidence="1">Belongs to the TonB-dependent receptor family.</text>
</comment>
<dbReference type="InterPro" id="IPR037066">
    <property type="entry name" value="Plug_dom_sf"/>
</dbReference>
<evidence type="ECO:0000256" key="2">
    <source>
        <dbReference type="SAM" id="SignalP"/>
    </source>
</evidence>
<keyword evidence="5" id="KW-1185">Reference proteome</keyword>
<dbReference type="RefSeq" id="WP_183307763.1">
    <property type="nucleotide sequence ID" value="NZ_JACIEP010000009.1"/>
</dbReference>
<feature type="signal peptide" evidence="2">
    <location>
        <begin position="1"/>
        <end position="29"/>
    </location>
</feature>
<dbReference type="NCBIfam" id="TIGR04057">
    <property type="entry name" value="SusC_RagA_signa"/>
    <property type="match status" value="1"/>
</dbReference>
<dbReference type="SUPFAM" id="SSF56935">
    <property type="entry name" value="Porins"/>
    <property type="match status" value="1"/>
</dbReference>
<accession>A0A840CWP5</accession>
<keyword evidence="1" id="KW-1134">Transmembrane beta strand</keyword>
<keyword evidence="2" id="KW-0732">Signal</keyword>
<reference evidence="4 5" key="1">
    <citation type="submission" date="2020-08" db="EMBL/GenBank/DDBJ databases">
        <title>Genomic Encyclopedia of Type Strains, Phase IV (KMG-IV): sequencing the most valuable type-strain genomes for metagenomic binning, comparative biology and taxonomic classification.</title>
        <authorList>
            <person name="Goeker M."/>
        </authorList>
    </citation>
    <scope>NUCLEOTIDE SEQUENCE [LARGE SCALE GENOMIC DNA]</scope>
    <source>
        <strain evidence="4 5">DSM 104969</strain>
    </source>
</reference>
<dbReference type="FunFam" id="2.60.40.1120:FF:000003">
    <property type="entry name" value="Outer membrane protein Omp121"/>
    <property type="match status" value="1"/>
</dbReference>
<dbReference type="Gene3D" id="2.60.40.1120">
    <property type="entry name" value="Carboxypeptidase-like, regulatory domain"/>
    <property type="match status" value="1"/>
</dbReference>
<dbReference type="InterPro" id="IPR012910">
    <property type="entry name" value="Plug_dom"/>
</dbReference>
<keyword evidence="1" id="KW-0813">Transport</keyword>
<protein>
    <submittedName>
        <fullName evidence="4">TonB-linked SusC/RagA family outer membrane protein</fullName>
    </submittedName>
</protein>
<dbReference type="InterPro" id="IPR008969">
    <property type="entry name" value="CarboxyPept-like_regulatory"/>
</dbReference>
<dbReference type="Proteomes" id="UP000555103">
    <property type="component" value="Unassembled WGS sequence"/>
</dbReference>
<dbReference type="FunFam" id="2.170.130.10:FF:000003">
    <property type="entry name" value="SusC/RagA family TonB-linked outer membrane protein"/>
    <property type="match status" value="1"/>
</dbReference>
<dbReference type="AlphaFoldDB" id="A0A840CWP5"/>
<evidence type="ECO:0000256" key="1">
    <source>
        <dbReference type="PROSITE-ProRule" id="PRU01360"/>
    </source>
</evidence>
<dbReference type="PROSITE" id="PS52016">
    <property type="entry name" value="TONB_DEPENDENT_REC_3"/>
    <property type="match status" value="1"/>
</dbReference>
<dbReference type="SUPFAM" id="SSF49464">
    <property type="entry name" value="Carboxypeptidase regulatory domain-like"/>
    <property type="match status" value="1"/>
</dbReference>
<dbReference type="EMBL" id="JACIEP010000009">
    <property type="protein sequence ID" value="MBB4036882.1"/>
    <property type="molecule type" value="Genomic_DNA"/>
</dbReference>
<dbReference type="Pfam" id="PF07715">
    <property type="entry name" value="Plug"/>
    <property type="match status" value="1"/>
</dbReference>
<evidence type="ECO:0000313" key="4">
    <source>
        <dbReference type="EMBL" id="MBB4036882.1"/>
    </source>
</evidence>
<feature type="domain" description="TonB-dependent receptor plug" evidence="3">
    <location>
        <begin position="131"/>
        <end position="229"/>
    </location>
</feature>
<keyword evidence="1" id="KW-0998">Cell outer membrane</keyword>
<keyword evidence="1" id="KW-0472">Membrane</keyword>
<dbReference type="InterPro" id="IPR039426">
    <property type="entry name" value="TonB-dep_rcpt-like"/>
</dbReference>
<evidence type="ECO:0000313" key="5">
    <source>
        <dbReference type="Proteomes" id="UP000555103"/>
    </source>
</evidence>
<dbReference type="Pfam" id="PF13715">
    <property type="entry name" value="CarbopepD_reg_2"/>
    <property type="match status" value="1"/>
</dbReference>
<comment type="caution">
    <text evidence="4">The sequence shown here is derived from an EMBL/GenBank/DDBJ whole genome shotgun (WGS) entry which is preliminary data.</text>
</comment>
<dbReference type="Gene3D" id="2.170.130.10">
    <property type="entry name" value="TonB-dependent receptor, plug domain"/>
    <property type="match status" value="1"/>
</dbReference>
<evidence type="ECO:0000259" key="3">
    <source>
        <dbReference type="Pfam" id="PF07715"/>
    </source>
</evidence>
<dbReference type="GO" id="GO:0009279">
    <property type="term" value="C:cell outer membrane"/>
    <property type="evidence" value="ECO:0007669"/>
    <property type="project" value="UniProtKB-SubCell"/>
</dbReference>
<sequence>MNLFKIKKHLVRLLGLLALFLTFSSVAYAQEGSVTGRISDEKGEMLIGVTVQEKGTSNGTVTDIDGQYTLKLSSESPVLLISYIGYKPQEIKVNKQRVIDIILVENISEFDEVVVVGYGNQRKVSVVGAQSTLEVENLKMPTANLSSAISGRIAGVVAVQRNGEPGHDGSDIWIRGLSTLLGQSSNPLILVDGVERSFNNIDPEDIESFTVLKDASATAVYGVRGANGVVIIKTKPGKVGKPQFSVDYYESFTRLTKKVEMADAYTYMDARNEAQMNTNGTVKYSDAYIEATKKANGLLPNDNPRLYNPYLYPAIDWADELFNDWGHNRRANISVRGGVPNANYYASLSYYNETGMTRNFKLEDYNTQMKYERYNFTSNLNLKPTSKTTIDLGFSGYVAKGHYPQSSTSTLYAAGMDINPVIYPLLLPNGTVSGINSQQKFNPYGLLARGGFYEEFPSQLNSNVRATQELDFWSWSKGLSASAMIAFDTYNSRRMRYNRNEAMYTFAGKTDANGIYIEDTLFDQETGDYLYTVLREADGRLILQDPEQWSNRTVYAEASLNYDRSFGDHRVGGLFLYNQKVYWDLNAGDVIAAMPYKQRGFAGRATYSWKDRYFAEFNLGINGSENFTPDKRYGTFPAFGLGWAASNEAFWAPIRKYISFLKFRYTDGWVGSDTAAGRRFMYQGVFTSLTGTYFGTNYNGASGYGEEKYGVNVTWSKSRKQDLGIDIKFLNDNLSFVVDLFKERRDNIFLQRSTIPSYAGWIESPYANLGIVQNKGIEVAMDYTQRFGKKISLTVRGNFTYNKDKIIENDQPPVDYPWMETRGTNVNARWGFIAEGLFTSQEEIEDHATQFGTLNVGDVKYRDLNGDGVIDNYDKTVIGQGDVPKIYYGFGADLQIGDFSISALFQGTAEADRCLLGNSINPFKDDEGRDNTFANITDRWNPENPTNQDVFYPRLYVGSSMNTNNFQQSTWWQRNVSFIRLKQLNIAYQLPKKFLDKTFLNSASIYLMGTNLLTFSKFKLWDPELNTNNGAMYPNVSSYSVGVKFNF</sequence>
<feature type="chain" id="PRO_5032553134" evidence="2">
    <location>
        <begin position="30"/>
        <end position="1047"/>
    </location>
</feature>
<dbReference type="InterPro" id="IPR023996">
    <property type="entry name" value="TonB-dep_OMP_SusC/RagA"/>
</dbReference>